<feature type="binding site" evidence="3">
    <location>
        <position position="166"/>
    </location>
    <ligand>
        <name>a divalent metal cation</name>
        <dbReference type="ChEBI" id="CHEBI:60240"/>
    </ligand>
</feature>
<comment type="similarity">
    <text evidence="1">Belongs to the SMP-30/CGR1 family.</text>
</comment>
<evidence type="ECO:0000259" key="4">
    <source>
        <dbReference type="Pfam" id="PF08450"/>
    </source>
</evidence>
<keyword evidence="3" id="KW-0862">Zinc</keyword>
<evidence type="ECO:0000256" key="3">
    <source>
        <dbReference type="PIRSR" id="PIRSR605511-2"/>
    </source>
</evidence>
<gene>
    <name evidence="5" type="ORF">DAPK24_055220</name>
</gene>
<proteinExistence type="inferred from homology"/>
<feature type="active site" description="Proton donor/acceptor" evidence="2">
    <location>
        <position position="215"/>
    </location>
</feature>
<comment type="cofactor">
    <cofactor evidence="3">
        <name>Zn(2+)</name>
        <dbReference type="ChEBI" id="CHEBI:29105"/>
    </cofactor>
    <text evidence="3">Binds 1 divalent metal cation per subunit.</text>
</comment>
<dbReference type="GO" id="GO:0005509">
    <property type="term" value="F:calcium ion binding"/>
    <property type="evidence" value="ECO:0007669"/>
    <property type="project" value="TreeGrafter"/>
</dbReference>
<dbReference type="PRINTS" id="PR01790">
    <property type="entry name" value="SMP30FAMILY"/>
</dbReference>
<feature type="binding site" evidence="3">
    <location>
        <position position="116"/>
    </location>
    <ligand>
        <name>substrate</name>
    </ligand>
</feature>
<dbReference type="PANTHER" id="PTHR10907">
    <property type="entry name" value="REGUCALCIN"/>
    <property type="match status" value="1"/>
</dbReference>
<evidence type="ECO:0000256" key="1">
    <source>
        <dbReference type="ARBA" id="ARBA00008853"/>
    </source>
</evidence>
<evidence type="ECO:0000313" key="5">
    <source>
        <dbReference type="EMBL" id="GMM48924.1"/>
    </source>
</evidence>
<feature type="domain" description="SMP-30/Gluconolactonase/LRE-like region" evidence="4">
    <location>
        <begin position="19"/>
        <end position="273"/>
    </location>
</feature>
<dbReference type="SUPFAM" id="SSF63829">
    <property type="entry name" value="Calcium-dependent phosphotriesterase"/>
    <property type="match status" value="1"/>
</dbReference>
<dbReference type="Pfam" id="PF08450">
    <property type="entry name" value="SGL"/>
    <property type="match status" value="1"/>
</dbReference>
<dbReference type="InterPro" id="IPR013658">
    <property type="entry name" value="SGL"/>
</dbReference>
<organism evidence="5 6">
    <name type="scientific">Pichia kluyveri</name>
    <name type="common">Yeast</name>
    <dbReference type="NCBI Taxonomy" id="36015"/>
    <lineage>
        <taxon>Eukaryota</taxon>
        <taxon>Fungi</taxon>
        <taxon>Dikarya</taxon>
        <taxon>Ascomycota</taxon>
        <taxon>Saccharomycotina</taxon>
        <taxon>Pichiomycetes</taxon>
        <taxon>Pichiales</taxon>
        <taxon>Pichiaceae</taxon>
        <taxon>Pichia</taxon>
    </lineage>
</organism>
<feature type="binding site" evidence="3">
    <location>
        <position position="136"/>
    </location>
    <ligand>
        <name>substrate</name>
    </ligand>
</feature>
<accession>A0AAV5RBG7</accession>
<dbReference type="EMBL" id="BTGB01000009">
    <property type="protein sequence ID" value="GMM48924.1"/>
    <property type="molecule type" value="Genomic_DNA"/>
</dbReference>
<dbReference type="Proteomes" id="UP001378960">
    <property type="component" value="Unassembled WGS sequence"/>
</dbReference>
<dbReference type="AlphaFoldDB" id="A0AAV5RBG7"/>
<evidence type="ECO:0000256" key="2">
    <source>
        <dbReference type="PIRSR" id="PIRSR605511-1"/>
    </source>
</evidence>
<feature type="binding site" evidence="3">
    <location>
        <position position="215"/>
    </location>
    <ligand>
        <name>a divalent metal cation</name>
        <dbReference type="ChEBI" id="CHEBI:60240"/>
    </ligand>
</feature>
<keyword evidence="6" id="KW-1185">Reference proteome</keyword>
<protein>
    <recommendedName>
        <fullName evidence="4">SMP-30/Gluconolactonase/LRE-like region domain-containing protein</fullName>
    </recommendedName>
</protein>
<dbReference type="PANTHER" id="PTHR10907:SF47">
    <property type="entry name" value="REGUCALCIN"/>
    <property type="match status" value="1"/>
</dbReference>
<comment type="caution">
    <text evidence="5">The sequence shown here is derived from an EMBL/GenBank/DDBJ whole genome shotgun (WGS) entry which is preliminary data.</text>
</comment>
<name>A0AAV5RBG7_PICKL</name>
<reference evidence="5 6" key="1">
    <citation type="journal article" date="2023" name="Elife">
        <title>Identification of key yeast species and microbe-microbe interactions impacting larval growth of Drosophila in the wild.</title>
        <authorList>
            <person name="Mure A."/>
            <person name="Sugiura Y."/>
            <person name="Maeda R."/>
            <person name="Honda K."/>
            <person name="Sakurai N."/>
            <person name="Takahashi Y."/>
            <person name="Watada M."/>
            <person name="Katoh T."/>
            <person name="Gotoh A."/>
            <person name="Gotoh Y."/>
            <person name="Taniguchi I."/>
            <person name="Nakamura K."/>
            <person name="Hayashi T."/>
            <person name="Katayama T."/>
            <person name="Uemura T."/>
            <person name="Hattori Y."/>
        </authorList>
    </citation>
    <scope>NUCLEOTIDE SEQUENCE [LARGE SCALE GENOMIC DNA]</scope>
    <source>
        <strain evidence="5 6">PK-24</strain>
    </source>
</reference>
<dbReference type="InterPro" id="IPR011042">
    <property type="entry name" value="6-blade_b-propeller_TolB-like"/>
</dbReference>
<dbReference type="Gene3D" id="2.120.10.30">
    <property type="entry name" value="TolB, C-terminal domain"/>
    <property type="match status" value="1"/>
</dbReference>
<feature type="binding site" evidence="3">
    <location>
        <position position="19"/>
    </location>
    <ligand>
        <name>a divalent metal cation</name>
        <dbReference type="ChEBI" id="CHEBI:60240"/>
    </ligand>
</feature>
<dbReference type="InterPro" id="IPR005511">
    <property type="entry name" value="SMP-30"/>
</dbReference>
<evidence type="ECO:0000313" key="6">
    <source>
        <dbReference type="Proteomes" id="UP001378960"/>
    </source>
</evidence>
<dbReference type="GO" id="GO:0004341">
    <property type="term" value="F:gluconolactonase activity"/>
    <property type="evidence" value="ECO:0007669"/>
    <property type="project" value="TreeGrafter"/>
</dbReference>
<keyword evidence="3" id="KW-0479">Metal-binding</keyword>
<feature type="binding site" evidence="3">
    <location>
        <position position="118"/>
    </location>
    <ligand>
        <name>substrate</name>
    </ligand>
</feature>
<sequence>MSTFKVENSHVVPHGSLLEGVTYDERTDSLYYIDIPTGTVFTIPESSMLSNTDKPLPIPQTYVVDKSIGVIGLTSDVNKLICGIERGISVLDLNSGSITSIAKYPNDNIVNGLQLRSNDGSIAPDGSYWIGTMDYEETGKFGSMWKLSNKDSNSLIELWNDCGIPNGINWDITRGLMYWTDSTDGTIYRYKYNVETNEVDINSKEPWFVNNGTPDGSCIDADGNLYVCLWGSNKVVRFTPDGKIDMEWIFPSKNVTCCIFGGKDFNTLYVTTASLTPDDEPNDNDLGAALYKIDVSGLNIKGVPKYKFQL</sequence>